<proteinExistence type="predicted"/>
<keyword evidence="2" id="KW-1185">Reference proteome</keyword>
<feature type="non-terminal residue" evidence="1">
    <location>
        <position position="1"/>
    </location>
</feature>
<dbReference type="EMBL" id="QJKJ01001595">
    <property type="protein sequence ID" value="RDY06878.1"/>
    <property type="molecule type" value="Genomic_DNA"/>
</dbReference>
<reference evidence="1" key="1">
    <citation type="submission" date="2018-05" db="EMBL/GenBank/DDBJ databases">
        <title>Draft genome of Mucuna pruriens seed.</title>
        <authorList>
            <person name="Nnadi N.E."/>
            <person name="Vos R."/>
            <person name="Hasami M.H."/>
            <person name="Devisetty U.K."/>
            <person name="Aguiy J.C."/>
        </authorList>
    </citation>
    <scope>NUCLEOTIDE SEQUENCE [LARGE SCALE GENOMIC DNA]</scope>
    <source>
        <strain evidence="1">JCA_2017</strain>
    </source>
</reference>
<comment type="caution">
    <text evidence="1">The sequence shown here is derived from an EMBL/GenBank/DDBJ whole genome shotgun (WGS) entry which is preliminary data.</text>
</comment>
<evidence type="ECO:0000313" key="2">
    <source>
        <dbReference type="Proteomes" id="UP000257109"/>
    </source>
</evidence>
<evidence type="ECO:0000313" key="1">
    <source>
        <dbReference type="EMBL" id="RDY06878.1"/>
    </source>
</evidence>
<sequence>MELPPIFLWKTSRNFRLGKAGLESEYRFGNLVLRRSIEFIEEQDELYYLQHTKTGIQVQELTIEELIIEKAHNEAVEA</sequence>
<accession>A0A371HVR2</accession>
<gene>
    <name evidence="1" type="ORF">CR513_09082</name>
</gene>
<dbReference type="Proteomes" id="UP000257109">
    <property type="component" value="Unassembled WGS sequence"/>
</dbReference>
<dbReference type="AlphaFoldDB" id="A0A371HVR2"/>
<name>A0A371HVR2_MUCPR</name>
<organism evidence="1 2">
    <name type="scientific">Mucuna pruriens</name>
    <name type="common">Velvet bean</name>
    <name type="synonym">Dolichos pruriens</name>
    <dbReference type="NCBI Taxonomy" id="157652"/>
    <lineage>
        <taxon>Eukaryota</taxon>
        <taxon>Viridiplantae</taxon>
        <taxon>Streptophyta</taxon>
        <taxon>Embryophyta</taxon>
        <taxon>Tracheophyta</taxon>
        <taxon>Spermatophyta</taxon>
        <taxon>Magnoliopsida</taxon>
        <taxon>eudicotyledons</taxon>
        <taxon>Gunneridae</taxon>
        <taxon>Pentapetalae</taxon>
        <taxon>rosids</taxon>
        <taxon>fabids</taxon>
        <taxon>Fabales</taxon>
        <taxon>Fabaceae</taxon>
        <taxon>Papilionoideae</taxon>
        <taxon>50 kb inversion clade</taxon>
        <taxon>NPAAA clade</taxon>
        <taxon>indigoferoid/millettioid clade</taxon>
        <taxon>Phaseoleae</taxon>
        <taxon>Mucuna</taxon>
    </lineage>
</organism>
<protein>
    <submittedName>
        <fullName evidence="1">Uncharacterized protein</fullName>
    </submittedName>
</protein>